<evidence type="ECO:0000313" key="1">
    <source>
        <dbReference type="EMBL" id="POM57714.1"/>
    </source>
</evidence>
<proteinExistence type="predicted"/>
<comment type="caution">
    <text evidence="1">The sequence shown here is derived from an EMBL/GenBank/DDBJ whole genome shotgun (WGS) entry which is preliminary data.</text>
</comment>
<reference evidence="1 2" key="1">
    <citation type="journal article" date="2017" name="Genome Biol. Evol.">
        <title>Phytophthora megakarya and P. palmivora, closely related causal agents of cacao black pod rot, underwent increases in genome sizes and gene numbers by different mechanisms.</title>
        <authorList>
            <person name="Ali S.S."/>
            <person name="Shao J."/>
            <person name="Lary D.J."/>
            <person name="Kronmiller B."/>
            <person name="Shen D."/>
            <person name="Strem M.D."/>
            <person name="Amoako-Attah I."/>
            <person name="Akrofi A.Y."/>
            <person name="Begoude B.A."/>
            <person name="Ten Hoopen G.M."/>
            <person name="Coulibaly K."/>
            <person name="Kebe B.I."/>
            <person name="Melnick R.L."/>
            <person name="Guiltinan M.J."/>
            <person name="Tyler B.M."/>
            <person name="Meinhardt L.W."/>
            <person name="Bailey B.A."/>
        </authorList>
    </citation>
    <scope>NUCLEOTIDE SEQUENCE [LARGE SCALE GENOMIC DNA]</scope>
    <source>
        <strain evidence="2">sbr112.9</strain>
    </source>
</reference>
<dbReference type="Proteomes" id="UP000237271">
    <property type="component" value="Unassembled WGS sequence"/>
</dbReference>
<dbReference type="OrthoDB" id="428734at2759"/>
<protein>
    <submittedName>
        <fullName evidence="1">Uncharacterized protein</fullName>
    </submittedName>
</protein>
<evidence type="ECO:0000313" key="2">
    <source>
        <dbReference type="Proteomes" id="UP000237271"/>
    </source>
</evidence>
<keyword evidence="2" id="KW-1185">Reference proteome</keyword>
<dbReference type="AlphaFoldDB" id="A0A2P4WWN5"/>
<feature type="non-terminal residue" evidence="1">
    <location>
        <position position="58"/>
    </location>
</feature>
<dbReference type="EMBL" id="NCKW01020552">
    <property type="protein sequence ID" value="POM57714.1"/>
    <property type="molecule type" value="Genomic_DNA"/>
</dbReference>
<gene>
    <name evidence="1" type="ORF">PHPALM_37737</name>
</gene>
<name>A0A2P4WWN5_9STRA</name>
<sequence>MDEDVPCRAFVPAKQDVGDLAELADLEKEVDEYDDWWAAELAIAGYDSIYATSAVPAS</sequence>
<accession>A0A2P4WWN5</accession>
<organism evidence="1 2">
    <name type="scientific">Phytophthora palmivora</name>
    <dbReference type="NCBI Taxonomy" id="4796"/>
    <lineage>
        <taxon>Eukaryota</taxon>
        <taxon>Sar</taxon>
        <taxon>Stramenopiles</taxon>
        <taxon>Oomycota</taxon>
        <taxon>Peronosporomycetes</taxon>
        <taxon>Peronosporales</taxon>
        <taxon>Peronosporaceae</taxon>
        <taxon>Phytophthora</taxon>
    </lineage>
</organism>